<protein>
    <recommendedName>
        <fullName evidence="3">Inositol 2-dehydrogenase</fullName>
        <ecNumber evidence="3">1.1.1.18</ecNumber>
    </recommendedName>
    <alternativeName>
        <fullName evidence="3">Myo-inositol 2-dehydrogenase</fullName>
        <shortName evidence="3">MI 2-dehydrogenase</shortName>
    </alternativeName>
</protein>
<dbReference type="STRING" id="1385521.N803_11595"/>
<dbReference type="HAMAP" id="MF_01671">
    <property type="entry name" value="IolG"/>
    <property type="match status" value="1"/>
</dbReference>
<dbReference type="GO" id="GO:0000166">
    <property type="term" value="F:nucleotide binding"/>
    <property type="evidence" value="ECO:0007669"/>
    <property type="project" value="InterPro"/>
</dbReference>
<evidence type="ECO:0000256" key="4">
    <source>
        <dbReference type="SAM" id="MobiDB-lite"/>
    </source>
</evidence>
<dbReference type="Proteomes" id="UP000030011">
    <property type="component" value="Unassembled WGS sequence"/>
</dbReference>
<accession>A0A0A0JLP9</accession>
<dbReference type="InterPro" id="IPR050424">
    <property type="entry name" value="Gfo-Idh-MocA_inositol_DH"/>
</dbReference>
<dbReference type="InterPro" id="IPR023794">
    <property type="entry name" value="MI/DCI_dehydrogenase"/>
</dbReference>
<evidence type="ECO:0000259" key="5">
    <source>
        <dbReference type="Pfam" id="PF01408"/>
    </source>
</evidence>
<evidence type="ECO:0000256" key="1">
    <source>
        <dbReference type="ARBA" id="ARBA00023002"/>
    </source>
</evidence>
<gene>
    <name evidence="3" type="primary">iolG</name>
    <name evidence="7" type="ORF">N803_11595</name>
</gene>
<dbReference type="eggNOG" id="COG0673">
    <property type="taxonomic scope" value="Bacteria"/>
</dbReference>
<comment type="subunit">
    <text evidence="3">Homotetramer.</text>
</comment>
<feature type="region of interest" description="Disordered" evidence="4">
    <location>
        <begin position="343"/>
        <end position="370"/>
    </location>
</feature>
<dbReference type="PANTHER" id="PTHR43593">
    <property type="match status" value="1"/>
</dbReference>
<comment type="catalytic activity">
    <reaction evidence="3">
        <text>myo-inositol + NAD(+) = scyllo-inosose + NADH + H(+)</text>
        <dbReference type="Rhea" id="RHEA:16949"/>
        <dbReference type="ChEBI" id="CHEBI:15378"/>
        <dbReference type="ChEBI" id="CHEBI:17268"/>
        <dbReference type="ChEBI" id="CHEBI:17811"/>
        <dbReference type="ChEBI" id="CHEBI:57540"/>
        <dbReference type="ChEBI" id="CHEBI:57945"/>
        <dbReference type="EC" id="1.1.1.18"/>
    </reaction>
</comment>
<organism evidence="7 8">
    <name type="scientific">Knoellia subterranea KCTC 19937</name>
    <dbReference type="NCBI Taxonomy" id="1385521"/>
    <lineage>
        <taxon>Bacteria</taxon>
        <taxon>Bacillati</taxon>
        <taxon>Actinomycetota</taxon>
        <taxon>Actinomycetes</taxon>
        <taxon>Micrococcales</taxon>
        <taxon>Intrasporangiaceae</taxon>
        <taxon>Knoellia</taxon>
    </lineage>
</organism>
<keyword evidence="2 3" id="KW-0520">NAD</keyword>
<evidence type="ECO:0000256" key="3">
    <source>
        <dbReference type="HAMAP-Rule" id="MF_01671"/>
    </source>
</evidence>
<feature type="domain" description="Gfo/Idh/MocA-like oxidoreductase N-terminal" evidence="5">
    <location>
        <begin position="7"/>
        <end position="123"/>
    </location>
</feature>
<dbReference type="InterPro" id="IPR055170">
    <property type="entry name" value="GFO_IDH_MocA-like_dom"/>
</dbReference>
<comment type="similarity">
    <text evidence="3">Belongs to the Gfo/Idh/MocA family.</text>
</comment>
<dbReference type="EC" id="1.1.1.18" evidence="3"/>
<feature type="domain" description="GFO/IDH/MocA-like oxidoreductase" evidence="6">
    <location>
        <begin position="142"/>
        <end position="256"/>
    </location>
</feature>
<dbReference type="RefSeq" id="WP_245617102.1">
    <property type="nucleotide sequence ID" value="NZ_AVPK01000004.1"/>
</dbReference>
<dbReference type="Gene3D" id="3.40.50.720">
    <property type="entry name" value="NAD(P)-binding Rossmann-like Domain"/>
    <property type="match status" value="1"/>
</dbReference>
<evidence type="ECO:0000256" key="2">
    <source>
        <dbReference type="ARBA" id="ARBA00023027"/>
    </source>
</evidence>
<dbReference type="Gene3D" id="3.30.360.10">
    <property type="entry name" value="Dihydrodipicolinate Reductase, domain 2"/>
    <property type="match status" value="1"/>
</dbReference>
<keyword evidence="8" id="KW-1185">Reference proteome</keyword>
<keyword evidence="1 3" id="KW-0560">Oxidoreductase</keyword>
<dbReference type="Pfam" id="PF22725">
    <property type="entry name" value="GFO_IDH_MocA_C3"/>
    <property type="match status" value="1"/>
</dbReference>
<dbReference type="Pfam" id="PF01408">
    <property type="entry name" value="GFO_IDH_MocA"/>
    <property type="match status" value="1"/>
</dbReference>
<dbReference type="InterPro" id="IPR000683">
    <property type="entry name" value="Gfo/Idh/MocA-like_OxRdtase_N"/>
</dbReference>
<dbReference type="SUPFAM" id="SSF55347">
    <property type="entry name" value="Glyceraldehyde-3-phosphate dehydrogenase-like, C-terminal domain"/>
    <property type="match status" value="1"/>
</dbReference>
<evidence type="ECO:0000313" key="8">
    <source>
        <dbReference type="Proteomes" id="UP000030011"/>
    </source>
</evidence>
<evidence type="ECO:0000313" key="7">
    <source>
        <dbReference type="EMBL" id="KGN37694.1"/>
    </source>
</evidence>
<dbReference type="SUPFAM" id="SSF51735">
    <property type="entry name" value="NAD(P)-binding Rossmann-fold domains"/>
    <property type="match status" value="1"/>
</dbReference>
<dbReference type="GO" id="GO:0050112">
    <property type="term" value="F:inositol 2-dehydrogenase (NAD+) activity"/>
    <property type="evidence" value="ECO:0007669"/>
    <property type="project" value="UniProtKB-UniRule"/>
</dbReference>
<dbReference type="GO" id="GO:0019310">
    <property type="term" value="P:inositol catabolic process"/>
    <property type="evidence" value="ECO:0007669"/>
    <property type="project" value="UniProtKB-UniRule"/>
</dbReference>
<reference evidence="7 8" key="1">
    <citation type="submission" date="2013-08" db="EMBL/GenBank/DDBJ databases">
        <title>The genome sequence of Knoellia subterranea.</title>
        <authorList>
            <person name="Zhu W."/>
            <person name="Wang G."/>
        </authorList>
    </citation>
    <scope>NUCLEOTIDE SEQUENCE [LARGE SCALE GENOMIC DNA]</scope>
    <source>
        <strain evidence="7 8">KCTC 19937</strain>
    </source>
</reference>
<comment type="caution">
    <text evidence="7">The sequence shown here is derived from an EMBL/GenBank/DDBJ whole genome shotgun (WGS) entry which is preliminary data.</text>
</comment>
<sequence>MGSNDVVRVGIVGVGIMGADHAERLARRIAGARLVAVADPDEGRARDLAARFEGVRAGADALELIAADDVDAVLLASPGFVHEDQVLACLAADKPVLCEKPLTMDSESSLRLVAADREAEERVGRRLVQVGFMRRFDPEYAGLRTLLESGELGRTLLLHNVHRNASVPNADFRSEMIVRDSLVHEVDVARFLFGEEVVAIQVLSPAPTSHAADGVIDPQVAIFTMAGGGIVTNEVFVNSQVGYEVRCEAVAERGSAVIGRPSSSTYTTALAVDGLGRWGGEVPADYRTRFATAYDLEVQAWVDSVRSGTPVGPTAWDGYAATAVSTAGMASLASGERVDIALADPQTLSHSASSPDTDTSENAPSTKEQP</sequence>
<dbReference type="AlphaFoldDB" id="A0A0A0JLP9"/>
<dbReference type="PANTHER" id="PTHR43593:SF1">
    <property type="entry name" value="INOSITOL 2-DEHYDROGENASE"/>
    <property type="match status" value="1"/>
</dbReference>
<feature type="compositionally biased region" description="Polar residues" evidence="4">
    <location>
        <begin position="346"/>
        <end position="370"/>
    </location>
</feature>
<proteinExistence type="inferred from homology"/>
<name>A0A0A0JLP9_9MICO</name>
<dbReference type="InterPro" id="IPR036291">
    <property type="entry name" value="NAD(P)-bd_dom_sf"/>
</dbReference>
<evidence type="ECO:0000259" key="6">
    <source>
        <dbReference type="Pfam" id="PF22725"/>
    </source>
</evidence>
<dbReference type="EMBL" id="AVPK01000004">
    <property type="protein sequence ID" value="KGN37694.1"/>
    <property type="molecule type" value="Genomic_DNA"/>
</dbReference>
<comment type="function">
    <text evidence="3">Involved in the oxidation of myo-inositol (MI) to 2-keto-myo-inositol (2KMI or 2-inosose).</text>
</comment>